<name>A0AAJ2YBV1_ECOLX</name>
<feature type="domain" description="DnaT DNA-binding" evidence="2">
    <location>
        <begin position="192"/>
        <end position="258"/>
    </location>
</feature>
<protein>
    <submittedName>
        <fullName evidence="3">Phage replisome organizer</fullName>
    </submittedName>
</protein>
<dbReference type="InterPro" id="IPR040480">
    <property type="entry name" value="DnaT_DNA_bind"/>
</dbReference>
<evidence type="ECO:0000313" key="4">
    <source>
        <dbReference type="Proteomes" id="UP000490727"/>
    </source>
</evidence>
<dbReference type="Gene3D" id="1.10.8.1180">
    <property type="match status" value="1"/>
</dbReference>
<evidence type="ECO:0000259" key="2">
    <source>
        <dbReference type="Pfam" id="PF17948"/>
    </source>
</evidence>
<evidence type="ECO:0000256" key="1">
    <source>
        <dbReference type="SAM" id="MobiDB-lite"/>
    </source>
</evidence>
<sequence length="300" mass="33940">MANAWLRLWHDMPNDPKWRTIARVSGQPIATVMAVYIHLLVSASRNVTRGHIDVTTEDLASALDVTEEVIDSILQTMQGRVLDGDLITGWEKRQVLKEDNGNVSQTAKSPAERKRAQREREKLRKQNEGGRDESRICHDMSRQVTTDKDTDKELNPTHNARESAPISEQEVLSLQAVPPVFLDGLSEPIGKFPMTDSWHPSRDFRRRAALWGVALPEPEFTPAELAVFRDYWSDEGKVFTQVQWEQKFARHVNHVRAQVKPVSKGVNHAAAPGGTASRAVQEIRAAREQWERENGFINDG</sequence>
<accession>A0AAJ2YBV1</accession>
<dbReference type="RefSeq" id="WP_155851523.1">
    <property type="nucleotide sequence ID" value="NZ_WOET01000056.1"/>
</dbReference>
<evidence type="ECO:0000313" key="3">
    <source>
        <dbReference type="EMBL" id="MUM75809.1"/>
    </source>
</evidence>
<feature type="region of interest" description="Disordered" evidence="1">
    <location>
        <begin position="98"/>
        <end position="166"/>
    </location>
</feature>
<dbReference type="Proteomes" id="UP000490727">
    <property type="component" value="Unassembled WGS sequence"/>
</dbReference>
<feature type="compositionally biased region" description="Basic and acidic residues" evidence="1">
    <location>
        <begin position="110"/>
        <end position="161"/>
    </location>
</feature>
<organism evidence="3 4">
    <name type="scientific">Escherichia coli</name>
    <dbReference type="NCBI Taxonomy" id="562"/>
    <lineage>
        <taxon>Bacteria</taxon>
        <taxon>Pseudomonadati</taxon>
        <taxon>Pseudomonadota</taxon>
        <taxon>Gammaproteobacteria</taxon>
        <taxon>Enterobacterales</taxon>
        <taxon>Enterobacteriaceae</taxon>
        <taxon>Escherichia</taxon>
    </lineage>
</organism>
<dbReference type="EMBL" id="WOET01000056">
    <property type="protein sequence ID" value="MUM75809.1"/>
    <property type="molecule type" value="Genomic_DNA"/>
</dbReference>
<proteinExistence type="predicted"/>
<feature type="non-terminal residue" evidence="3">
    <location>
        <position position="300"/>
    </location>
</feature>
<comment type="caution">
    <text evidence="3">The sequence shown here is derived from an EMBL/GenBank/DDBJ whole genome shotgun (WGS) entry which is preliminary data.</text>
</comment>
<dbReference type="Pfam" id="PF17948">
    <property type="entry name" value="DnaT"/>
    <property type="match status" value="1"/>
</dbReference>
<dbReference type="AlphaFoldDB" id="A0AAJ2YBV1"/>
<gene>
    <name evidence="3" type="ORF">GNZ05_27250</name>
</gene>
<reference evidence="3 4" key="1">
    <citation type="submission" date="2019-11" db="EMBL/GenBank/DDBJ databases">
        <title>Whole genome sequence analysis of environmental Escherichia coli from the feces of straw-necked ibis (Threskiornis spinicollis) nesting on inland wetlands.</title>
        <authorList>
            <person name="Wyrsch E.R."/>
            <person name="Roy Chowdhury P."/>
            <person name="Wallis L."/>
            <person name="Cummins M.L."/>
            <person name="Zingali T."/>
            <person name="Brandis K.J."/>
            <person name="Djordjevic S.P."/>
        </authorList>
    </citation>
    <scope>NUCLEOTIDE SEQUENCE [LARGE SCALE GENOMIC DNA]</scope>
    <source>
        <strain evidence="3 4">IBS12</strain>
    </source>
</reference>